<evidence type="ECO:0000256" key="3">
    <source>
        <dbReference type="ARBA" id="ARBA00023172"/>
    </source>
</evidence>
<dbReference type="EMBL" id="JABURA010000001">
    <property type="protein sequence ID" value="NUB91188.1"/>
    <property type="molecule type" value="Genomic_DNA"/>
</dbReference>
<evidence type="ECO:0000256" key="4">
    <source>
        <dbReference type="PROSITE-ProRule" id="PRU01248"/>
    </source>
</evidence>
<evidence type="ECO:0000256" key="1">
    <source>
        <dbReference type="ARBA" id="ARBA00022908"/>
    </source>
</evidence>
<proteinExistence type="predicted"/>
<evidence type="ECO:0000313" key="8">
    <source>
        <dbReference type="Proteomes" id="UP000728647"/>
    </source>
</evidence>
<reference evidence="7" key="1">
    <citation type="submission" date="2020-06" db="EMBL/GenBank/DDBJ databases">
        <title>Haloterrigena sp. nov., an extremely halophilic archaeon isolated from a saline sediment.</title>
        <authorList>
            <person name="Liu B.-B."/>
        </authorList>
    </citation>
    <scope>NUCLEOTIDE SEQUENCE</scope>
    <source>
        <strain evidence="7">SYSU A121-1</strain>
    </source>
</reference>
<dbReference type="InterPro" id="IPR013762">
    <property type="entry name" value="Integrase-like_cat_sf"/>
</dbReference>
<evidence type="ECO:0000313" key="7">
    <source>
        <dbReference type="EMBL" id="NUB91188.1"/>
    </source>
</evidence>
<accession>A0A8J8GL04</accession>
<dbReference type="GO" id="GO:0003677">
    <property type="term" value="F:DNA binding"/>
    <property type="evidence" value="ECO:0007669"/>
    <property type="project" value="UniProtKB-UniRule"/>
</dbReference>
<dbReference type="GO" id="GO:0015074">
    <property type="term" value="P:DNA integration"/>
    <property type="evidence" value="ECO:0007669"/>
    <property type="project" value="UniProtKB-KW"/>
</dbReference>
<name>A0A8J8GL04_9EURY</name>
<dbReference type="InterPro" id="IPR011010">
    <property type="entry name" value="DNA_brk_join_enz"/>
</dbReference>
<dbReference type="PROSITE" id="PS51898">
    <property type="entry name" value="TYR_RECOMBINASE"/>
    <property type="match status" value="1"/>
</dbReference>
<dbReference type="Gene3D" id="1.10.150.130">
    <property type="match status" value="1"/>
</dbReference>
<sequence>MTDLEPIDPETAIDLYLTDRDSEVTAATLQSHRSRLGHFVRWCDQQGIENLNELTGRKMHEYRLWRREEGELSPASEKTQMDTIRVFIRWLEQIDGVEPDLHTKVRSPMLDDGDNVRDVMLEEARAEALLDHLEKYEYATRPHVIMALLWHTMMRVGAVRALDIEDYDEDEQFLSVEHRPESDTPIKNKERGERLVALSEEVCAVLDDWIEMRRPDVTDEYGRNPLVTTPQGRVHLTTLRGDCYRWTRPCIVTGTCPHGRDTDRCDALEYDQAFKCPSSVSPHAVRRGGITYALNSEWPTKAVGDRANVSEAVLDEHYDRRTKHEKVEQRRQYLENI</sequence>
<dbReference type="CDD" id="cd00397">
    <property type="entry name" value="DNA_BRE_C"/>
    <property type="match status" value="1"/>
</dbReference>
<organism evidence="7 8">
    <name type="scientific">Haloterrigena gelatinilytica</name>
    <dbReference type="NCBI Taxonomy" id="2741724"/>
    <lineage>
        <taxon>Archaea</taxon>
        <taxon>Methanobacteriati</taxon>
        <taxon>Methanobacteriota</taxon>
        <taxon>Stenosarchaea group</taxon>
        <taxon>Halobacteria</taxon>
        <taxon>Halobacteriales</taxon>
        <taxon>Natrialbaceae</taxon>
        <taxon>Haloterrigena</taxon>
    </lineage>
</organism>
<dbReference type="InterPro" id="IPR002104">
    <property type="entry name" value="Integrase_catalytic"/>
</dbReference>
<feature type="domain" description="Core-binding (CB)" evidence="6">
    <location>
        <begin position="7"/>
        <end position="92"/>
    </location>
</feature>
<dbReference type="Gene3D" id="1.10.443.10">
    <property type="entry name" value="Intergrase catalytic core"/>
    <property type="match status" value="1"/>
</dbReference>
<dbReference type="PROSITE" id="PS51900">
    <property type="entry name" value="CB"/>
    <property type="match status" value="1"/>
</dbReference>
<dbReference type="Pfam" id="PF00589">
    <property type="entry name" value="Phage_integrase"/>
    <property type="match status" value="1"/>
</dbReference>
<dbReference type="PANTHER" id="PTHR30349">
    <property type="entry name" value="PHAGE INTEGRASE-RELATED"/>
    <property type="match status" value="1"/>
</dbReference>
<feature type="domain" description="Tyr recombinase" evidence="5">
    <location>
        <begin position="115"/>
        <end position="334"/>
    </location>
</feature>
<evidence type="ECO:0000256" key="2">
    <source>
        <dbReference type="ARBA" id="ARBA00023125"/>
    </source>
</evidence>
<gene>
    <name evidence="7" type="ORF">HT576_09160</name>
</gene>
<dbReference type="Proteomes" id="UP000728647">
    <property type="component" value="Unassembled WGS sequence"/>
</dbReference>
<evidence type="ECO:0000259" key="5">
    <source>
        <dbReference type="PROSITE" id="PS51898"/>
    </source>
</evidence>
<dbReference type="InterPro" id="IPR010998">
    <property type="entry name" value="Integrase_recombinase_N"/>
</dbReference>
<protein>
    <submittedName>
        <fullName evidence="7">Tyrosine-type recombinase/integrase</fullName>
    </submittedName>
</protein>
<dbReference type="Pfam" id="PF02899">
    <property type="entry name" value="Phage_int_SAM_1"/>
    <property type="match status" value="1"/>
</dbReference>
<dbReference type="SUPFAM" id="SSF56349">
    <property type="entry name" value="DNA breaking-rejoining enzymes"/>
    <property type="match status" value="1"/>
</dbReference>
<dbReference type="PANTHER" id="PTHR30349:SF41">
    <property type="entry name" value="INTEGRASE_RECOMBINASE PROTEIN MJ0367-RELATED"/>
    <property type="match status" value="1"/>
</dbReference>
<dbReference type="OrthoDB" id="198497at2157"/>
<keyword evidence="3" id="KW-0233">DNA recombination</keyword>
<dbReference type="InterPro" id="IPR044068">
    <property type="entry name" value="CB"/>
</dbReference>
<dbReference type="InterPro" id="IPR004107">
    <property type="entry name" value="Integrase_SAM-like_N"/>
</dbReference>
<keyword evidence="2 4" id="KW-0238">DNA-binding</keyword>
<keyword evidence="1" id="KW-0229">DNA integration</keyword>
<evidence type="ECO:0000259" key="6">
    <source>
        <dbReference type="PROSITE" id="PS51900"/>
    </source>
</evidence>
<dbReference type="InterPro" id="IPR050090">
    <property type="entry name" value="Tyrosine_recombinase_XerCD"/>
</dbReference>
<dbReference type="RefSeq" id="WP_174701852.1">
    <property type="nucleotide sequence ID" value="NZ_JABURA010000001.1"/>
</dbReference>
<dbReference type="AlphaFoldDB" id="A0A8J8GL04"/>
<comment type="caution">
    <text evidence="7">The sequence shown here is derived from an EMBL/GenBank/DDBJ whole genome shotgun (WGS) entry which is preliminary data.</text>
</comment>
<dbReference type="GO" id="GO:0006310">
    <property type="term" value="P:DNA recombination"/>
    <property type="evidence" value="ECO:0007669"/>
    <property type="project" value="UniProtKB-KW"/>
</dbReference>